<accession>A0A5M6BQ52</accession>
<feature type="region of interest" description="Disordered" evidence="1">
    <location>
        <begin position="66"/>
        <end position="105"/>
    </location>
</feature>
<evidence type="ECO:0000256" key="1">
    <source>
        <dbReference type="SAM" id="MobiDB-lite"/>
    </source>
</evidence>
<feature type="region of interest" description="Disordered" evidence="1">
    <location>
        <begin position="1"/>
        <end position="35"/>
    </location>
</feature>
<dbReference type="Proteomes" id="UP000322225">
    <property type="component" value="Chromosome 8"/>
</dbReference>
<evidence type="ECO:0000313" key="2">
    <source>
        <dbReference type="EMBL" id="WWD20039.1"/>
    </source>
</evidence>
<organism evidence="2 3">
    <name type="scientific">Kwoniella shandongensis</name>
    <dbReference type="NCBI Taxonomy" id="1734106"/>
    <lineage>
        <taxon>Eukaryota</taxon>
        <taxon>Fungi</taxon>
        <taxon>Dikarya</taxon>
        <taxon>Basidiomycota</taxon>
        <taxon>Agaricomycotina</taxon>
        <taxon>Tremellomycetes</taxon>
        <taxon>Tremellales</taxon>
        <taxon>Cryptococcaceae</taxon>
        <taxon>Kwoniella</taxon>
    </lineage>
</organism>
<proteinExistence type="predicted"/>
<gene>
    <name evidence="2" type="ORF">CI109_104512</name>
</gene>
<dbReference type="RefSeq" id="XP_031857180.1">
    <property type="nucleotide sequence ID" value="XM_032008523.1"/>
</dbReference>
<evidence type="ECO:0000313" key="3">
    <source>
        <dbReference type="Proteomes" id="UP000322225"/>
    </source>
</evidence>
<feature type="compositionally biased region" description="Polar residues" evidence="1">
    <location>
        <begin position="1"/>
        <end position="19"/>
    </location>
</feature>
<feature type="compositionally biased region" description="Polar residues" evidence="1">
    <location>
        <begin position="87"/>
        <end position="105"/>
    </location>
</feature>
<dbReference type="GeneID" id="43592695"/>
<reference evidence="2" key="1">
    <citation type="submission" date="2017-08" db="EMBL/GenBank/DDBJ databases">
        <authorList>
            <person name="Cuomo C."/>
            <person name="Billmyre B."/>
            <person name="Heitman J."/>
        </authorList>
    </citation>
    <scope>NUCLEOTIDE SEQUENCE</scope>
    <source>
        <strain evidence="2">CBS 12478</strain>
    </source>
</reference>
<sequence length="105" mass="11632">MSLESQTTEKSPDKSSTPFTDFMAERSTLQKEIDDSQKRYDDIVKENEFMANRRLSIAQKQSQLWRDQSGLESEGTSVKTCTLPRGTASSACKASASGTSQPSMK</sequence>
<name>A0A5M6BQ52_9TREE</name>
<feature type="compositionally biased region" description="Polar residues" evidence="1">
    <location>
        <begin position="66"/>
        <end position="80"/>
    </location>
</feature>
<protein>
    <submittedName>
        <fullName evidence="2">Uncharacterized protein</fullName>
    </submittedName>
</protein>
<dbReference type="KEGG" id="ksn:43592695"/>
<dbReference type="EMBL" id="CP144058">
    <property type="protein sequence ID" value="WWD20039.1"/>
    <property type="molecule type" value="Genomic_DNA"/>
</dbReference>
<dbReference type="AlphaFoldDB" id="A0A5M6BQ52"/>
<reference evidence="2" key="2">
    <citation type="submission" date="2024-01" db="EMBL/GenBank/DDBJ databases">
        <title>Comparative genomics of Cryptococcus and Kwoniella reveals pathogenesis evolution and contrasting modes of karyotype evolution via chromosome fusion or intercentromeric recombination.</title>
        <authorList>
            <person name="Coelho M.A."/>
            <person name="David-Palma M."/>
            <person name="Shea T."/>
            <person name="Bowers K."/>
            <person name="McGinley-Smith S."/>
            <person name="Mohammad A.W."/>
            <person name="Gnirke A."/>
            <person name="Yurkov A.M."/>
            <person name="Nowrousian M."/>
            <person name="Sun S."/>
            <person name="Cuomo C.A."/>
            <person name="Heitman J."/>
        </authorList>
    </citation>
    <scope>NUCLEOTIDE SEQUENCE</scope>
    <source>
        <strain evidence="2">CBS 12478</strain>
    </source>
</reference>
<keyword evidence="3" id="KW-1185">Reference proteome</keyword>